<comment type="pathway">
    <text evidence="3">Lipid metabolism.</text>
</comment>
<dbReference type="InterPro" id="IPR001849">
    <property type="entry name" value="PH_domain"/>
</dbReference>
<dbReference type="GO" id="GO:0004144">
    <property type="term" value="F:diacylglycerol O-acyltransferase activity"/>
    <property type="evidence" value="ECO:0007669"/>
    <property type="project" value="UniProtKB-ARBA"/>
</dbReference>
<dbReference type="SUPFAM" id="SSF50729">
    <property type="entry name" value="PH domain-like"/>
    <property type="match status" value="1"/>
</dbReference>
<keyword evidence="7 14" id="KW-0812">Transmembrane</keyword>
<feature type="transmembrane region" description="Helical" evidence="14">
    <location>
        <begin position="319"/>
        <end position="341"/>
    </location>
</feature>
<sequence>MSKAASSTWEKISNRVKNSAEKKEAPSNPLEATVEELKQENARLKELIKDRTSQDATKSGYLNKYRPYATASLWASTWEPRYVVVRHRHLSYYKNEASVQYPPRGQFDLDGTSVELEGRKRHLYWTFRILDSGGVSLLRLSTESRAEARAWMDALEKAGSRRAGGKDGRPKRDAMVGSSPVHARTTHSLLSSERISFSNQNGLVNLTMLALLAANFRLVLENMLKYGVRFNPWRVVRGILTPANNPPLELCWPLLALLALAALGIERFALAALRREQRWLDAAAKKKDDWVVFALNFVNTSAILGVPAAVIHYTHSELLPGFALCTVSVILWLKTVSYAHCNWDLRMAHRAGELRDGERDSAWVPRDCAAQLKYPENLTLRNLGYFLAAPTLCYQLSYPRSERFRLKWLLRRVLMFALTITLMMFMIEQYVNPLIHNSLKPMMSMDWLRLFERVLKLSLPNLYLWLLMFYAGFHLWLNIAAELTMFGDREFYKEWWNATTIGEYWRLWNQPVHQWMLRHCYFPCVRHGVPKVWAGIVVFFVSAVFHEWIVALPLHMVKGWAFLGIMFQVPLMLVTEKLKQQFNSDRIGNAIFWISFCILGQPLCIMLYYHDYYKAQLEG</sequence>
<feature type="region of interest" description="Disordered" evidence="13">
    <location>
        <begin position="1"/>
        <end position="33"/>
    </location>
</feature>
<keyword evidence="6" id="KW-0808">Transferase</keyword>
<keyword evidence="17" id="KW-1185">Reference proteome</keyword>
<dbReference type="CDD" id="cd00821">
    <property type="entry name" value="PH"/>
    <property type="match status" value="1"/>
</dbReference>
<evidence type="ECO:0000256" key="3">
    <source>
        <dbReference type="ARBA" id="ARBA00005189"/>
    </source>
</evidence>
<evidence type="ECO:0000256" key="8">
    <source>
        <dbReference type="ARBA" id="ARBA00022824"/>
    </source>
</evidence>
<evidence type="ECO:0000256" key="11">
    <source>
        <dbReference type="ARBA" id="ARBA00023315"/>
    </source>
</evidence>
<evidence type="ECO:0000256" key="6">
    <source>
        <dbReference type="ARBA" id="ARBA00022679"/>
    </source>
</evidence>
<feature type="compositionally biased region" description="Polar residues" evidence="13">
    <location>
        <begin position="1"/>
        <end position="17"/>
    </location>
</feature>
<feature type="transmembrane region" description="Helical" evidence="14">
    <location>
        <begin position="462"/>
        <end position="481"/>
    </location>
</feature>
<feature type="transmembrane region" description="Helical" evidence="14">
    <location>
        <begin position="202"/>
        <end position="220"/>
    </location>
</feature>
<feature type="transmembrane region" description="Helical" evidence="14">
    <location>
        <begin position="252"/>
        <end position="270"/>
    </location>
</feature>
<feature type="transmembrane region" description="Helical" evidence="14">
    <location>
        <begin position="557"/>
        <end position="575"/>
    </location>
</feature>
<evidence type="ECO:0000313" key="16">
    <source>
        <dbReference type="EMBL" id="KAK2080625.1"/>
    </source>
</evidence>
<feature type="transmembrane region" description="Helical" evidence="14">
    <location>
        <begin position="532"/>
        <end position="551"/>
    </location>
</feature>
<dbReference type="AlphaFoldDB" id="A0AAD9MM43"/>
<dbReference type="PANTHER" id="PTHR10408">
    <property type="entry name" value="STEROL O-ACYLTRANSFERASE"/>
    <property type="match status" value="1"/>
</dbReference>
<dbReference type="PROSITE" id="PS50003">
    <property type="entry name" value="PH_DOMAIN"/>
    <property type="match status" value="1"/>
</dbReference>
<dbReference type="SMART" id="SM00233">
    <property type="entry name" value="PH"/>
    <property type="match status" value="1"/>
</dbReference>
<feature type="transmembrane region" description="Helical" evidence="14">
    <location>
        <begin position="290"/>
        <end position="313"/>
    </location>
</feature>
<dbReference type="EC" id="2.3.1.20" evidence="5"/>
<dbReference type="InterPro" id="IPR011993">
    <property type="entry name" value="PH-like_dom_sf"/>
</dbReference>
<evidence type="ECO:0000313" key="17">
    <source>
        <dbReference type="Proteomes" id="UP001255856"/>
    </source>
</evidence>
<evidence type="ECO:0000256" key="10">
    <source>
        <dbReference type="ARBA" id="ARBA00023136"/>
    </source>
</evidence>
<proteinExistence type="inferred from homology"/>
<dbReference type="PANTHER" id="PTHR10408:SF7">
    <property type="entry name" value="DIACYLGLYCEROL O-ACYLTRANSFERASE 1"/>
    <property type="match status" value="1"/>
</dbReference>
<evidence type="ECO:0000256" key="9">
    <source>
        <dbReference type="ARBA" id="ARBA00022989"/>
    </source>
</evidence>
<evidence type="ECO:0000259" key="15">
    <source>
        <dbReference type="PROSITE" id="PS50003"/>
    </source>
</evidence>
<evidence type="ECO:0000256" key="1">
    <source>
        <dbReference type="ARBA" id="ARBA00004477"/>
    </source>
</evidence>
<evidence type="ECO:0000256" key="14">
    <source>
        <dbReference type="SAM" id="Phobius"/>
    </source>
</evidence>
<protein>
    <recommendedName>
        <fullName evidence="5">diacylglycerol O-acyltransferase</fullName>
        <ecNumber evidence="5">2.3.1.20</ecNumber>
    </recommendedName>
</protein>
<dbReference type="GO" id="GO:0005789">
    <property type="term" value="C:endoplasmic reticulum membrane"/>
    <property type="evidence" value="ECO:0007669"/>
    <property type="project" value="UniProtKB-SubCell"/>
</dbReference>
<feature type="compositionally biased region" description="Basic and acidic residues" evidence="13">
    <location>
        <begin position="159"/>
        <end position="174"/>
    </location>
</feature>
<dbReference type="Pfam" id="PF03062">
    <property type="entry name" value="MBOAT"/>
    <property type="match status" value="1"/>
</dbReference>
<dbReference type="Pfam" id="PF00169">
    <property type="entry name" value="PH"/>
    <property type="match status" value="1"/>
</dbReference>
<organism evidence="16 17">
    <name type="scientific">Prototheca wickerhamii</name>
    <dbReference type="NCBI Taxonomy" id="3111"/>
    <lineage>
        <taxon>Eukaryota</taxon>
        <taxon>Viridiplantae</taxon>
        <taxon>Chlorophyta</taxon>
        <taxon>core chlorophytes</taxon>
        <taxon>Trebouxiophyceae</taxon>
        <taxon>Chlorellales</taxon>
        <taxon>Chlorellaceae</taxon>
        <taxon>Prototheca</taxon>
    </lineage>
</organism>
<accession>A0AAD9MM43</accession>
<dbReference type="EMBL" id="JASFZW010000001">
    <property type="protein sequence ID" value="KAK2080625.1"/>
    <property type="molecule type" value="Genomic_DNA"/>
</dbReference>
<dbReference type="GO" id="GO:0019432">
    <property type="term" value="P:triglyceride biosynthetic process"/>
    <property type="evidence" value="ECO:0007669"/>
    <property type="project" value="TreeGrafter"/>
</dbReference>
<keyword evidence="9 14" id="KW-1133">Transmembrane helix</keyword>
<reference evidence="16" key="1">
    <citation type="submission" date="2021-01" db="EMBL/GenBank/DDBJ databases">
        <authorList>
            <person name="Eckstrom K.M.E."/>
        </authorList>
    </citation>
    <scope>NUCLEOTIDE SEQUENCE</scope>
    <source>
        <strain evidence="16">UVCC 0001</strain>
    </source>
</reference>
<keyword evidence="11" id="KW-0012">Acyltransferase</keyword>
<comment type="pathway">
    <text evidence="2">Glycerolipid metabolism; triacylglycerol biosynthesis.</text>
</comment>
<evidence type="ECO:0000256" key="7">
    <source>
        <dbReference type="ARBA" id="ARBA00022692"/>
    </source>
</evidence>
<evidence type="ECO:0000256" key="4">
    <source>
        <dbReference type="ARBA" id="ARBA00009010"/>
    </source>
</evidence>
<evidence type="ECO:0000256" key="13">
    <source>
        <dbReference type="SAM" id="MobiDB-lite"/>
    </source>
</evidence>
<feature type="active site" evidence="12">
    <location>
        <position position="546"/>
    </location>
</feature>
<feature type="transmembrane region" description="Helical" evidence="14">
    <location>
        <begin position="409"/>
        <end position="427"/>
    </location>
</feature>
<keyword evidence="8" id="KW-0256">Endoplasmic reticulum</keyword>
<comment type="similarity">
    <text evidence="4">Belongs to the membrane-bound acyltransferase family. Sterol o-acyltransferase subfamily.</text>
</comment>
<comment type="subcellular location">
    <subcellularLocation>
        <location evidence="1">Endoplasmic reticulum membrane</location>
        <topology evidence="1">Multi-pass membrane protein</topology>
    </subcellularLocation>
</comment>
<gene>
    <name evidence="16" type="ORF">QBZ16_000479</name>
</gene>
<keyword evidence="10 14" id="KW-0472">Membrane</keyword>
<feature type="domain" description="PH" evidence="15">
    <location>
        <begin position="55"/>
        <end position="160"/>
    </location>
</feature>
<evidence type="ECO:0000256" key="12">
    <source>
        <dbReference type="PIRSR" id="PIRSR000439-1"/>
    </source>
</evidence>
<evidence type="ECO:0000256" key="2">
    <source>
        <dbReference type="ARBA" id="ARBA00004771"/>
    </source>
</evidence>
<feature type="transmembrane region" description="Helical" evidence="14">
    <location>
        <begin position="587"/>
        <end position="609"/>
    </location>
</feature>
<dbReference type="Proteomes" id="UP001255856">
    <property type="component" value="Unassembled WGS sequence"/>
</dbReference>
<name>A0AAD9MM43_PROWI</name>
<dbReference type="InterPro" id="IPR014371">
    <property type="entry name" value="Oat_ACAT_DAG_ARE"/>
</dbReference>
<dbReference type="Gene3D" id="2.30.29.30">
    <property type="entry name" value="Pleckstrin-homology domain (PH domain)/Phosphotyrosine-binding domain (PTB)"/>
    <property type="match status" value="1"/>
</dbReference>
<dbReference type="InterPro" id="IPR004299">
    <property type="entry name" value="MBOAT_fam"/>
</dbReference>
<evidence type="ECO:0000256" key="5">
    <source>
        <dbReference type="ARBA" id="ARBA00013244"/>
    </source>
</evidence>
<feature type="region of interest" description="Disordered" evidence="13">
    <location>
        <begin position="159"/>
        <end position="180"/>
    </location>
</feature>
<comment type="caution">
    <text evidence="16">The sequence shown here is derived from an EMBL/GenBank/DDBJ whole genome shotgun (WGS) entry which is preliminary data.</text>
</comment>